<organism evidence="1 2">
    <name type="scientific">Roseateles chitinivorans</name>
    <dbReference type="NCBI Taxonomy" id="2917965"/>
    <lineage>
        <taxon>Bacteria</taxon>
        <taxon>Pseudomonadati</taxon>
        <taxon>Pseudomonadota</taxon>
        <taxon>Betaproteobacteria</taxon>
        <taxon>Burkholderiales</taxon>
        <taxon>Sphaerotilaceae</taxon>
        <taxon>Roseateles</taxon>
    </lineage>
</organism>
<dbReference type="AlphaFoldDB" id="A0A2G9CFN1"/>
<evidence type="ECO:0000313" key="1">
    <source>
        <dbReference type="EMBL" id="PIM55258.1"/>
    </source>
</evidence>
<accession>A0A2G9CFN1</accession>
<proteinExistence type="predicted"/>
<name>A0A2G9CFN1_9BURK</name>
<gene>
    <name evidence="1" type="ORF">CS062_00035</name>
</gene>
<evidence type="ECO:0000313" key="2">
    <source>
        <dbReference type="Proteomes" id="UP000231501"/>
    </source>
</evidence>
<protein>
    <submittedName>
        <fullName evidence="1">Uncharacterized protein</fullName>
    </submittedName>
</protein>
<dbReference type="EMBL" id="PEOG01000001">
    <property type="protein sequence ID" value="PIM55258.1"/>
    <property type="molecule type" value="Genomic_DNA"/>
</dbReference>
<keyword evidence="2" id="KW-1185">Reference proteome</keyword>
<sequence>MSAVWAADLSIATSTADIRWACEQALVARVRLTSIGLQAPDAPCVADSAGTQTGACRVVVAQALVLDSLPAIGGAPGLSLAEPGPFAQGPFRFSFRFKTRDADPPGTPPVSLVGATGLMALSESPARGDADPAKWSLGTFLPDAPATAGDLDALCKPFRHWSGLRSAAVPEQLPGDFPARREGPSALGKRIAALIGPTPPDIAAIEKSFGARMVPLEIAAPNQSRARTLAKLSGQWIRIAHDLYTDRPGPPALTLSIYLSGPQTPSRRAPWWERDPTDGESATCVTSSMVVDQLGDGWSFSRVSMPYRGSFGRSFPQYDVRFEFTPPYIASGPEDSRTLQRECVKTMYIYYWPSSGS</sequence>
<reference evidence="1 2" key="1">
    <citation type="submission" date="2017-11" db="EMBL/GenBank/DDBJ databases">
        <title>Draft genome sequence of Mitsuaria sp. HWN-4.</title>
        <authorList>
            <person name="Gundlapally S.R."/>
        </authorList>
    </citation>
    <scope>NUCLEOTIDE SEQUENCE [LARGE SCALE GENOMIC DNA]</scope>
    <source>
        <strain evidence="1 2">HWN-4</strain>
    </source>
</reference>
<dbReference type="Proteomes" id="UP000231501">
    <property type="component" value="Unassembled WGS sequence"/>
</dbReference>
<comment type="caution">
    <text evidence="1">The sequence shown here is derived from an EMBL/GenBank/DDBJ whole genome shotgun (WGS) entry which is preliminary data.</text>
</comment>